<proteinExistence type="predicted"/>
<comment type="caution">
    <text evidence="9">The sequence shown here is derived from an EMBL/GenBank/DDBJ whole genome shotgun (WGS) entry which is preliminary data.</text>
</comment>
<dbReference type="SUPFAM" id="SSF54862">
    <property type="entry name" value="4Fe-4S ferredoxins"/>
    <property type="match status" value="1"/>
</dbReference>
<evidence type="ECO:0000313" key="9">
    <source>
        <dbReference type="EMBL" id="RQD77917.1"/>
    </source>
</evidence>
<evidence type="ECO:0000256" key="5">
    <source>
        <dbReference type="ARBA" id="ARBA00022982"/>
    </source>
</evidence>
<sequence>MVVDVKKCLGCHSCELGCAVEHSASKQLFASILEKPLPQSRVTVEHSEGTSLPLQCRHCEDPPCVKVCPTEAITKKDVGEAVLIDESLCIGCKVCILICPFGAVTLSTDDKAILKCDLCQERIFTGEAPACVSSCPTRALQFISVEEFTKEKRREFMVEFLKGE</sequence>
<feature type="domain" description="4Fe-4S ferredoxin-type" evidence="8">
    <location>
        <begin position="47"/>
        <end position="78"/>
    </location>
</feature>
<keyword evidence="6" id="KW-0408">Iron</keyword>
<gene>
    <name evidence="9" type="ORF">D5R97_01385</name>
</gene>
<keyword evidence="3" id="KW-0479">Metal-binding</keyword>
<dbReference type="CDD" id="cd10563">
    <property type="entry name" value="CooF_like"/>
    <property type="match status" value="1"/>
</dbReference>
<dbReference type="GO" id="GO:0051539">
    <property type="term" value="F:4 iron, 4 sulfur cluster binding"/>
    <property type="evidence" value="ECO:0007669"/>
    <property type="project" value="UniProtKB-KW"/>
</dbReference>
<dbReference type="Proteomes" id="UP000285138">
    <property type="component" value="Unassembled WGS sequence"/>
</dbReference>
<accession>A0A424YI36</accession>
<dbReference type="PANTHER" id="PTHR43177:SF5">
    <property type="entry name" value="ANAEROBIC DIMETHYL SULFOXIDE REDUCTASE CHAIN B-RELATED"/>
    <property type="match status" value="1"/>
</dbReference>
<keyword evidence="7" id="KW-0411">Iron-sulfur</keyword>
<dbReference type="PANTHER" id="PTHR43177">
    <property type="entry name" value="PROTEIN NRFC"/>
    <property type="match status" value="1"/>
</dbReference>
<evidence type="ECO:0000256" key="4">
    <source>
        <dbReference type="ARBA" id="ARBA00022737"/>
    </source>
</evidence>
<feature type="domain" description="4Fe-4S ferredoxin-type" evidence="8">
    <location>
        <begin position="80"/>
        <end position="109"/>
    </location>
</feature>
<keyword evidence="5" id="KW-0249">Electron transport</keyword>
<dbReference type="InterPro" id="IPR050954">
    <property type="entry name" value="ET_IronSulfur_Cluster-Binding"/>
</dbReference>
<dbReference type="InterPro" id="IPR017900">
    <property type="entry name" value="4Fe4S_Fe_S_CS"/>
</dbReference>
<dbReference type="GO" id="GO:0046872">
    <property type="term" value="F:metal ion binding"/>
    <property type="evidence" value="ECO:0007669"/>
    <property type="project" value="UniProtKB-KW"/>
</dbReference>
<evidence type="ECO:0000256" key="7">
    <source>
        <dbReference type="ARBA" id="ARBA00023014"/>
    </source>
</evidence>
<dbReference type="Gene3D" id="3.30.70.20">
    <property type="match status" value="2"/>
</dbReference>
<keyword evidence="1" id="KW-0813">Transport</keyword>
<dbReference type="InterPro" id="IPR017896">
    <property type="entry name" value="4Fe4S_Fe-S-bd"/>
</dbReference>
<dbReference type="Pfam" id="PF13247">
    <property type="entry name" value="Fer4_11"/>
    <property type="match status" value="1"/>
</dbReference>
<protein>
    <submittedName>
        <fullName evidence="9">4Fe-4S dicluster domain-containing protein</fullName>
    </submittedName>
</protein>
<name>A0A424YI36_9FIRM</name>
<evidence type="ECO:0000256" key="6">
    <source>
        <dbReference type="ARBA" id="ARBA00023004"/>
    </source>
</evidence>
<dbReference type="AlphaFoldDB" id="A0A424YI36"/>
<dbReference type="EMBL" id="QZAA01000047">
    <property type="protein sequence ID" value="RQD77917.1"/>
    <property type="molecule type" value="Genomic_DNA"/>
</dbReference>
<evidence type="ECO:0000256" key="1">
    <source>
        <dbReference type="ARBA" id="ARBA00022448"/>
    </source>
</evidence>
<dbReference type="PROSITE" id="PS00198">
    <property type="entry name" value="4FE4S_FER_1"/>
    <property type="match status" value="1"/>
</dbReference>
<evidence type="ECO:0000256" key="2">
    <source>
        <dbReference type="ARBA" id="ARBA00022485"/>
    </source>
</evidence>
<keyword evidence="4" id="KW-0677">Repeat</keyword>
<evidence type="ECO:0000259" key="8">
    <source>
        <dbReference type="PROSITE" id="PS51379"/>
    </source>
</evidence>
<organism evidence="9 10">
    <name type="scientific">Candidatus Syntrophonatronum acetioxidans</name>
    <dbReference type="NCBI Taxonomy" id="1795816"/>
    <lineage>
        <taxon>Bacteria</taxon>
        <taxon>Bacillati</taxon>
        <taxon>Bacillota</taxon>
        <taxon>Clostridia</taxon>
        <taxon>Eubacteriales</taxon>
        <taxon>Syntrophomonadaceae</taxon>
        <taxon>Candidatus Syntrophonatronum</taxon>
    </lineage>
</organism>
<evidence type="ECO:0000313" key="10">
    <source>
        <dbReference type="Proteomes" id="UP000285138"/>
    </source>
</evidence>
<keyword evidence="2" id="KW-0004">4Fe-4S</keyword>
<reference evidence="9 10" key="1">
    <citation type="submission" date="2018-08" db="EMBL/GenBank/DDBJ databases">
        <title>The metabolism and importance of syntrophic acetate oxidation coupled to methane or sulfide production in haloalkaline environments.</title>
        <authorList>
            <person name="Timmers P.H.A."/>
            <person name="Vavourakis C.D."/>
            <person name="Sorokin D.Y."/>
            <person name="Sinninghe Damste J.S."/>
            <person name="Muyzer G."/>
            <person name="Stams A.J.M."/>
            <person name="Plugge C.M."/>
        </authorList>
    </citation>
    <scope>NUCLEOTIDE SEQUENCE [LARGE SCALE GENOMIC DNA]</scope>
    <source>
        <strain evidence="9">MSAO_Bac1</strain>
    </source>
</reference>
<dbReference type="PROSITE" id="PS51379">
    <property type="entry name" value="4FE4S_FER_2"/>
    <property type="match status" value="2"/>
</dbReference>
<evidence type="ECO:0000256" key="3">
    <source>
        <dbReference type="ARBA" id="ARBA00022723"/>
    </source>
</evidence>